<evidence type="ECO:0000256" key="1">
    <source>
        <dbReference type="ARBA" id="ARBA00004651"/>
    </source>
</evidence>
<protein>
    <submittedName>
        <fullName evidence="7">Membrane protein containing Amino acid permease-associated region domain protein</fullName>
    </submittedName>
</protein>
<sequence>MDANPAPPKLKREVGLLGLTSITVGGIIGSGIFALAATMGAVAGPSAVVALALLGVVVILMALPYAELSAAYPITGGPYSLPRRALGDFAGFLMGWGYFLYAFIGTAAIIEVFVDPELANIV</sequence>
<dbReference type="PANTHER" id="PTHR42770">
    <property type="entry name" value="AMINO ACID TRANSPORTER-RELATED"/>
    <property type="match status" value="1"/>
</dbReference>
<comment type="subcellular location">
    <subcellularLocation>
        <location evidence="1">Cell membrane</location>
        <topology evidence="1">Multi-pass membrane protein</topology>
    </subcellularLocation>
</comment>
<keyword evidence="5 6" id="KW-0472">Membrane</keyword>
<evidence type="ECO:0000313" key="7">
    <source>
        <dbReference type="EMBL" id="EQD41216.1"/>
    </source>
</evidence>
<comment type="caution">
    <text evidence="7">The sequence shown here is derived from an EMBL/GenBank/DDBJ whole genome shotgun (WGS) entry which is preliminary data.</text>
</comment>
<feature type="transmembrane region" description="Helical" evidence="6">
    <location>
        <begin position="16"/>
        <end position="41"/>
    </location>
</feature>
<dbReference type="Pfam" id="PF13520">
    <property type="entry name" value="AA_permease_2"/>
    <property type="match status" value="1"/>
</dbReference>
<name>T0YZT7_9ZZZZ</name>
<keyword evidence="4 6" id="KW-1133">Transmembrane helix</keyword>
<dbReference type="PANTHER" id="PTHR42770:SF7">
    <property type="entry name" value="MEMBRANE PROTEIN"/>
    <property type="match status" value="1"/>
</dbReference>
<evidence type="ECO:0000256" key="6">
    <source>
        <dbReference type="SAM" id="Phobius"/>
    </source>
</evidence>
<feature type="transmembrane region" description="Helical" evidence="6">
    <location>
        <begin position="47"/>
        <end position="68"/>
    </location>
</feature>
<dbReference type="InterPro" id="IPR002293">
    <property type="entry name" value="AA/rel_permease1"/>
</dbReference>
<feature type="transmembrane region" description="Helical" evidence="6">
    <location>
        <begin position="89"/>
        <end position="110"/>
    </location>
</feature>
<dbReference type="GO" id="GO:0022857">
    <property type="term" value="F:transmembrane transporter activity"/>
    <property type="evidence" value="ECO:0007669"/>
    <property type="project" value="InterPro"/>
</dbReference>
<accession>T0YZT7</accession>
<keyword evidence="2" id="KW-1003">Cell membrane</keyword>
<proteinExistence type="predicted"/>
<reference evidence="7" key="1">
    <citation type="submission" date="2013-08" db="EMBL/GenBank/DDBJ databases">
        <authorList>
            <person name="Mendez C."/>
            <person name="Richter M."/>
            <person name="Ferrer M."/>
            <person name="Sanchez J."/>
        </authorList>
    </citation>
    <scope>NUCLEOTIDE SEQUENCE</scope>
</reference>
<evidence type="ECO:0000256" key="5">
    <source>
        <dbReference type="ARBA" id="ARBA00023136"/>
    </source>
</evidence>
<dbReference type="GO" id="GO:0005886">
    <property type="term" value="C:plasma membrane"/>
    <property type="evidence" value="ECO:0007669"/>
    <property type="project" value="UniProtKB-SubCell"/>
</dbReference>
<evidence type="ECO:0000256" key="4">
    <source>
        <dbReference type="ARBA" id="ARBA00022989"/>
    </source>
</evidence>
<dbReference type="InterPro" id="IPR050367">
    <property type="entry name" value="APC_superfamily"/>
</dbReference>
<organism evidence="7">
    <name type="scientific">mine drainage metagenome</name>
    <dbReference type="NCBI Taxonomy" id="410659"/>
    <lineage>
        <taxon>unclassified sequences</taxon>
        <taxon>metagenomes</taxon>
        <taxon>ecological metagenomes</taxon>
    </lineage>
</organism>
<gene>
    <name evidence="7" type="ORF">B2A_10769</name>
</gene>
<keyword evidence="3 6" id="KW-0812">Transmembrane</keyword>
<evidence type="ECO:0000256" key="3">
    <source>
        <dbReference type="ARBA" id="ARBA00022692"/>
    </source>
</evidence>
<reference evidence="7" key="2">
    <citation type="journal article" date="2014" name="ISME J.">
        <title>Microbial stratification in low pH oxic and suboxic macroscopic growths along an acid mine drainage.</title>
        <authorList>
            <person name="Mendez-Garcia C."/>
            <person name="Mesa V."/>
            <person name="Sprenger R.R."/>
            <person name="Richter M."/>
            <person name="Diez M.S."/>
            <person name="Solano J."/>
            <person name="Bargiela R."/>
            <person name="Golyshina O.V."/>
            <person name="Manteca A."/>
            <person name="Ramos J.L."/>
            <person name="Gallego J.R."/>
            <person name="Llorente I."/>
            <person name="Martins Dos Santos V.A."/>
            <person name="Jensen O.N."/>
            <person name="Pelaez A.I."/>
            <person name="Sanchez J."/>
            <person name="Ferrer M."/>
        </authorList>
    </citation>
    <scope>NUCLEOTIDE SEQUENCE</scope>
</reference>
<dbReference type="Gene3D" id="1.20.1740.10">
    <property type="entry name" value="Amino acid/polyamine transporter I"/>
    <property type="match status" value="1"/>
</dbReference>
<dbReference type="EMBL" id="AUZZ01007754">
    <property type="protein sequence ID" value="EQD41216.1"/>
    <property type="molecule type" value="Genomic_DNA"/>
</dbReference>
<dbReference type="AlphaFoldDB" id="T0YZT7"/>
<evidence type="ECO:0000256" key="2">
    <source>
        <dbReference type="ARBA" id="ARBA00022475"/>
    </source>
</evidence>